<dbReference type="STRING" id="1043005.A0A074YKI4"/>
<dbReference type="EMBL" id="KL584761">
    <property type="protein sequence ID" value="KEQ94582.1"/>
    <property type="molecule type" value="Genomic_DNA"/>
</dbReference>
<dbReference type="GO" id="GO:0016491">
    <property type="term" value="F:oxidoreductase activity"/>
    <property type="evidence" value="ECO:0007669"/>
    <property type="project" value="InterPro"/>
</dbReference>
<feature type="domain" description="Enoyl reductase (ER)" evidence="1">
    <location>
        <begin position="14"/>
        <end position="309"/>
    </location>
</feature>
<protein>
    <recommendedName>
        <fullName evidence="1">Enoyl reductase (ER) domain-containing protein</fullName>
    </recommendedName>
</protein>
<sequence length="312" mass="33990">MASAAKAWTFTHDGYPAGLHKSAIAVPSKPSASEVYIRVKAAALNPVDIQLMNLPIWKYLPSFVVPLEKGVAEDFSGVVELAGQESGFKSGDEVYGITFTLTSGTLQELTVVDTKSSVIVKKPYDMSWEQAAALPLVWLTARTTIANVEPYVKSTQRLVVLGGSSGVGMYVLYVACERGWEVLTTCSSRNIDFVKSMGAKHVVDYNTGDVPHAVREYNPAAIIDCVGGTSCVGLAEKYVTIMTMRTLAGKLGLGQSYECVNLAFRKDWLEETLDLDRSKIIIDSKWEFDQAKDAFAKLNTGRARGKVVVMIN</sequence>
<dbReference type="Pfam" id="PF13602">
    <property type="entry name" value="ADH_zinc_N_2"/>
    <property type="match status" value="1"/>
</dbReference>
<evidence type="ECO:0000313" key="3">
    <source>
        <dbReference type="Proteomes" id="UP000030641"/>
    </source>
</evidence>
<evidence type="ECO:0000259" key="1">
    <source>
        <dbReference type="SMART" id="SM00829"/>
    </source>
</evidence>
<dbReference type="InterPro" id="IPR013154">
    <property type="entry name" value="ADH-like_N"/>
</dbReference>
<accession>A0A074YKI4</accession>
<dbReference type="InterPro" id="IPR050700">
    <property type="entry name" value="YIM1/Zinc_Alcohol_DH_Fams"/>
</dbReference>
<dbReference type="SMART" id="SM00829">
    <property type="entry name" value="PKS_ER"/>
    <property type="match status" value="1"/>
</dbReference>
<dbReference type="InterPro" id="IPR020843">
    <property type="entry name" value="ER"/>
</dbReference>
<dbReference type="Gene3D" id="3.40.50.720">
    <property type="entry name" value="NAD(P)-binding Rossmann-like Domain"/>
    <property type="match status" value="1"/>
</dbReference>
<dbReference type="RefSeq" id="XP_013343054.1">
    <property type="nucleotide sequence ID" value="XM_013487600.1"/>
</dbReference>
<dbReference type="Proteomes" id="UP000030641">
    <property type="component" value="Unassembled WGS sequence"/>
</dbReference>
<organism evidence="2 3">
    <name type="scientific">Aureobasidium subglaciale (strain EXF-2481)</name>
    <name type="common">Aureobasidium pullulans var. subglaciale</name>
    <dbReference type="NCBI Taxonomy" id="1043005"/>
    <lineage>
        <taxon>Eukaryota</taxon>
        <taxon>Fungi</taxon>
        <taxon>Dikarya</taxon>
        <taxon>Ascomycota</taxon>
        <taxon>Pezizomycotina</taxon>
        <taxon>Dothideomycetes</taxon>
        <taxon>Dothideomycetidae</taxon>
        <taxon>Dothideales</taxon>
        <taxon>Saccotheciaceae</taxon>
        <taxon>Aureobasidium</taxon>
    </lineage>
</organism>
<dbReference type="Pfam" id="PF08240">
    <property type="entry name" value="ADH_N"/>
    <property type="match status" value="1"/>
</dbReference>
<dbReference type="CDD" id="cd08267">
    <property type="entry name" value="MDR1"/>
    <property type="match status" value="1"/>
</dbReference>
<dbReference type="PANTHER" id="PTHR11695">
    <property type="entry name" value="ALCOHOL DEHYDROGENASE RELATED"/>
    <property type="match status" value="1"/>
</dbReference>
<dbReference type="FunCoup" id="A0A074YKI4">
    <property type="interactions" value="143"/>
</dbReference>
<name>A0A074YKI4_AURSE</name>
<dbReference type="SUPFAM" id="SSF51735">
    <property type="entry name" value="NAD(P)-binding Rossmann-fold domains"/>
    <property type="match status" value="1"/>
</dbReference>
<dbReference type="InterPro" id="IPR036291">
    <property type="entry name" value="NAD(P)-bd_dom_sf"/>
</dbReference>
<dbReference type="AlphaFoldDB" id="A0A074YKI4"/>
<keyword evidence="3" id="KW-1185">Reference proteome</keyword>
<dbReference type="HOGENOM" id="CLU_026673_3_3_1"/>
<dbReference type="SUPFAM" id="SSF50129">
    <property type="entry name" value="GroES-like"/>
    <property type="match status" value="1"/>
</dbReference>
<evidence type="ECO:0000313" key="2">
    <source>
        <dbReference type="EMBL" id="KEQ94582.1"/>
    </source>
</evidence>
<dbReference type="InParanoid" id="A0A074YKI4"/>
<dbReference type="Gene3D" id="3.90.180.10">
    <property type="entry name" value="Medium-chain alcohol dehydrogenases, catalytic domain"/>
    <property type="match status" value="1"/>
</dbReference>
<dbReference type="OMA" id="NETPLAM"/>
<dbReference type="OrthoDB" id="201656at2759"/>
<dbReference type="PANTHER" id="PTHR11695:SF648">
    <property type="entry name" value="ZINC-BINDING OXIDOREDUCTASE"/>
    <property type="match status" value="1"/>
</dbReference>
<dbReference type="InterPro" id="IPR011032">
    <property type="entry name" value="GroES-like_sf"/>
</dbReference>
<proteinExistence type="predicted"/>
<reference evidence="2 3" key="1">
    <citation type="journal article" date="2014" name="BMC Genomics">
        <title>Genome sequencing of four Aureobasidium pullulans varieties: biotechnological potential, stress tolerance, and description of new species.</title>
        <authorList>
            <person name="Gostin Ar C."/>
            <person name="Ohm R.A."/>
            <person name="Kogej T."/>
            <person name="Sonjak S."/>
            <person name="Turk M."/>
            <person name="Zajc J."/>
            <person name="Zalar P."/>
            <person name="Grube M."/>
            <person name="Sun H."/>
            <person name="Han J."/>
            <person name="Sharma A."/>
            <person name="Chiniquy J."/>
            <person name="Ngan C.Y."/>
            <person name="Lipzen A."/>
            <person name="Barry K."/>
            <person name="Grigoriev I.V."/>
            <person name="Gunde-Cimerman N."/>
        </authorList>
    </citation>
    <scope>NUCLEOTIDE SEQUENCE [LARGE SCALE GENOMIC DNA]</scope>
    <source>
        <strain evidence="2 3">EXF-2481</strain>
    </source>
</reference>
<gene>
    <name evidence="2" type="ORF">AUEXF2481DRAFT_5478</name>
</gene>
<dbReference type="GeneID" id="25368986"/>